<accession>Q2LRI4</accession>
<dbReference type="InterPro" id="IPR049468">
    <property type="entry name" value="Restrct_endonuc-II-like_dom"/>
</dbReference>
<dbReference type="InterPro" id="IPR050534">
    <property type="entry name" value="Coronavir_polyprotein_1ab"/>
</dbReference>
<dbReference type="eggNOG" id="COG0210">
    <property type="taxonomic scope" value="Bacteria"/>
</dbReference>
<dbReference type="PANTHER" id="PTHR43788">
    <property type="entry name" value="DNA2/NAM7 HELICASE FAMILY MEMBER"/>
    <property type="match status" value="1"/>
</dbReference>
<evidence type="ECO:0000256" key="2">
    <source>
        <dbReference type="ARBA" id="ARBA00022741"/>
    </source>
</evidence>
<feature type="domain" description="DNA2/NAM7 helicase-like C-terminal" evidence="8">
    <location>
        <begin position="1167"/>
        <end position="1337"/>
    </location>
</feature>
<evidence type="ECO:0000256" key="1">
    <source>
        <dbReference type="ARBA" id="ARBA00007913"/>
    </source>
</evidence>
<dbReference type="PANTHER" id="PTHR43788:SF8">
    <property type="entry name" value="DNA-BINDING PROTEIN SMUBP-2"/>
    <property type="match status" value="1"/>
</dbReference>
<dbReference type="STRING" id="56780.SYN_02909"/>
<keyword evidence="11" id="KW-1185">Reference proteome</keyword>
<dbReference type="InterPro" id="IPR047187">
    <property type="entry name" value="SF1_C_Upf1"/>
</dbReference>
<feature type="domain" description="DNA2/NAM7 helicase helicase" evidence="7">
    <location>
        <begin position="1081"/>
        <end position="1122"/>
    </location>
</feature>
<evidence type="ECO:0000259" key="7">
    <source>
        <dbReference type="Pfam" id="PF13086"/>
    </source>
</evidence>
<dbReference type="Pfam" id="PF13087">
    <property type="entry name" value="AAA_12"/>
    <property type="match status" value="1"/>
</dbReference>
<keyword evidence="2" id="KW-0547">Nucleotide-binding</keyword>
<organism evidence="10 11">
    <name type="scientific">Syntrophus aciditrophicus (strain SB)</name>
    <dbReference type="NCBI Taxonomy" id="56780"/>
    <lineage>
        <taxon>Bacteria</taxon>
        <taxon>Pseudomonadati</taxon>
        <taxon>Thermodesulfobacteriota</taxon>
        <taxon>Syntrophia</taxon>
        <taxon>Syntrophales</taxon>
        <taxon>Syntrophaceae</taxon>
        <taxon>Syntrophus</taxon>
    </lineage>
</organism>
<dbReference type="KEGG" id="sat:SYN_02909"/>
<dbReference type="InterPro" id="IPR041677">
    <property type="entry name" value="DNA2/NAM7_AAA_11"/>
</dbReference>
<dbReference type="Gene3D" id="3.40.50.300">
    <property type="entry name" value="P-loop containing nucleotide triphosphate hydrolases"/>
    <property type="match status" value="3"/>
</dbReference>
<dbReference type="HOGENOM" id="CLU_000738_1_0_7"/>
<dbReference type="Gene3D" id="3.40.960.10">
    <property type="entry name" value="VSR Endonuclease"/>
    <property type="match status" value="1"/>
</dbReference>
<protein>
    <submittedName>
        <fullName evidence="10">DNA helicase</fullName>
    </submittedName>
</protein>
<dbReference type="EMBL" id="CP000252">
    <property type="protein sequence ID" value="ABC76696.1"/>
    <property type="molecule type" value="Genomic_DNA"/>
</dbReference>
<dbReference type="GO" id="GO:0005524">
    <property type="term" value="F:ATP binding"/>
    <property type="evidence" value="ECO:0007669"/>
    <property type="project" value="UniProtKB-KW"/>
</dbReference>
<dbReference type="Proteomes" id="UP000001933">
    <property type="component" value="Chromosome"/>
</dbReference>
<gene>
    <name evidence="10" type="ORF">SYN_02909</name>
</gene>
<dbReference type="InterPro" id="IPR011335">
    <property type="entry name" value="Restrct_endonuc-II-like"/>
</dbReference>
<dbReference type="CDD" id="cd18808">
    <property type="entry name" value="SF1_C_Upf1"/>
    <property type="match status" value="1"/>
</dbReference>
<dbReference type="Pfam" id="PF13086">
    <property type="entry name" value="AAA_11"/>
    <property type="match status" value="2"/>
</dbReference>
<feature type="coiled-coil region" evidence="6">
    <location>
        <begin position="481"/>
        <end position="515"/>
    </location>
</feature>
<evidence type="ECO:0000313" key="11">
    <source>
        <dbReference type="Proteomes" id="UP000001933"/>
    </source>
</evidence>
<name>Q2LRI4_SYNAS</name>
<keyword evidence="4 10" id="KW-0347">Helicase</keyword>
<proteinExistence type="inferred from homology"/>
<keyword evidence="3" id="KW-0378">Hydrolase</keyword>
<dbReference type="GO" id="GO:0043139">
    <property type="term" value="F:5'-3' DNA helicase activity"/>
    <property type="evidence" value="ECO:0007669"/>
    <property type="project" value="TreeGrafter"/>
</dbReference>
<feature type="domain" description="Restriction endonuclease type II-like" evidence="9">
    <location>
        <begin position="1380"/>
        <end position="1472"/>
    </location>
</feature>
<evidence type="ECO:0000256" key="5">
    <source>
        <dbReference type="ARBA" id="ARBA00022840"/>
    </source>
</evidence>
<comment type="similarity">
    <text evidence="1">Belongs to the DNA2/NAM7 helicase family.</text>
</comment>
<dbReference type="InterPro" id="IPR027417">
    <property type="entry name" value="P-loop_NTPase"/>
</dbReference>
<evidence type="ECO:0000256" key="3">
    <source>
        <dbReference type="ARBA" id="ARBA00022801"/>
    </source>
</evidence>
<feature type="domain" description="DNA2/NAM7 helicase helicase" evidence="7">
    <location>
        <begin position="381"/>
        <end position="501"/>
    </location>
</feature>
<evidence type="ECO:0000256" key="6">
    <source>
        <dbReference type="SAM" id="Coils"/>
    </source>
</evidence>
<dbReference type="SUPFAM" id="SSF52980">
    <property type="entry name" value="Restriction endonuclease-like"/>
    <property type="match status" value="1"/>
</dbReference>
<evidence type="ECO:0000256" key="4">
    <source>
        <dbReference type="ARBA" id="ARBA00022806"/>
    </source>
</evidence>
<evidence type="ECO:0000313" key="10">
    <source>
        <dbReference type="EMBL" id="ABC76696.1"/>
    </source>
</evidence>
<dbReference type="GO" id="GO:0016787">
    <property type="term" value="F:hydrolase activity"/>
    <property type="evidence" value="ECO:0007669"/>
    <property type="project" value="UniProtKB-KW"/>
</dbReference>
<dbReference type="eggNOG" id="COG2852">
    <property type="taxonomic scope" value="Bacteria"/>
</dbReference>
<keyword evidence="5" id="KW-0067">ATP-binding</keyword>
<dbReference type="InterPro" id="IPR041679">
    <property type="entry name" value="DNA2/NAM7-like_C"/>
</dbReference>
<dbReference type="Pfam" id="PF18741">
    <property type="entry name" value="MTES_1575"/>
    <property type="match status" value="1"/>
</dbReference>
<evidence type="ECO:0000259" key="8">
    <source>
        <dbReference type="Pfam" id="PF13087"/>
    </source>
</evidence>
<dbReference type="eggNOG" id="COG1112">
    <property type="taxonomic scope" value="Bacteria"/>
</dbReference>
<reference evidence="10 11" key="1">
    <citation type="journal article" date="2007" name="Proc. Natl. Acad. Sci. U.S.A.">
        <title>The genome of Syntrophus aciditrophicus: life at the thermodynamic limit of microbial growth.</title>
        <authorList>
            <person name="McInerney M.J."/>
            <person name="Rohlin L."/>
            <person name="Mouttaki H."/>
            <person name="Kim U."/>
            <person name="Krupp R.S."/>
            <person name="Rios-Hernandez L."/>
            <person name="Sieber J."/>
            <person name="Struchtemeyer C.G."/>
            <person name="Bhattacharyya A."/>
            <person name="Campbell J.W."/>
            <person name="Gunsalus R.P."/>
        </authorList>
    </citation>
    <scope>NUCLEOTIDE SEQUENCE [LARGE SCALE GENOMIC DNA]</scope>
    <source>
        <strain evidence="10 11">SB</strain>
    </source>
</reference>
<sequence length="1606" mass="180763">MGGLVVNDVIKNKIRQLYQFLKEANQLRFRPVRVLSDQPKVVRLADMPNHPAMQLFRPVRTENIQEVPDLLLRVKRPPLTKCPPPPPSIASWLVPNWDDPARTVSVAESQNTTDNESKTLTIRFDEDPQRVADLKAWSEQRKAWIEPELSARKAMSFFEVFYDIYSAIEKDGEGLELLVADGHFLWKATSGIDGPVTVHHPVLLKRVELRFDPNVPEFTIHETDREPELYGSLFVDLEDVAPAAIRNRKRELETSGYHPLGWDDTGAFLRAFIQTVSPLKGEFLDDLPHDGATATPRLYRDMVLILRKRVAGIANAVDAIIDDIEQQDVFPPSLAQITGTMAEWESAGLGESSGACSAGSFSGGTSEKSLSDDDILLAKEANDEQMQIIRRLEHCGAVIVQGPPGTGKTHTIGNLIGHLLAQGKSILVTAQSAKALRVVREKVPEMLQPLAVSVLGSDQDARRQLESSISSITERLTGNTVDSLLQKAKNFEAERRNLLFQMKQLSHRLREALENEYREIFVGDRHFTPSDAARFVSINREAHDWIPSPIKLGTELNLTEQELVRLYALGTSYTAEEEQDARYPLPEMAMLPSERQFQIMVSEYQHLTTIDLSSDANHWQPSDCGSELLEKLATELAAEFSDDLRHQAWRPYAIVAGIHGGTEREVWERLIADIEEAAEANLKHALVLHHSPRLSEALPVHRQHQISIEICGHIDTGGKLGFLQLATHSEWRHFIKTASVTAGQPSHRDHFEALGHLAELEYLRARLELAWNSMIGQHIQQPFNSLGSAPELACRALVPEIQRCLDWHASVWEPLTAKLKAVGLKLDDLITSLTREATQISEYLVIERLASSILPKLLSTEAGRRKLCECEANFSQLANLATQVDPTSPDRGCIGRIIAAVRSRNPDSYSSALEYTRRLHAVKPLVAERDALAGKLGLIAPGWAEQITHRVPPHHDGKVPGNFAMAWTWRQLHYTLAERDKLDTHELQRQIDRTRETLRQVTQWLIDAKAWGKQLERLQGNPSIRQALVGWLDATKRLIYTRQLDKRQTLLSESRKLMKKCADAVPVWIMPISILAESFDPRATRFDVVIIDEASQADLNALIPLYLGKQVIVVGDHEQVTPLGVGKKQTILENLRKSMLQDIPNSFLFDNLFSIYDIGRESFGDAIRLVEHFRSVPEIIAFSNLLSYEGKIRPLRESNSTDIKPACVGCRVDGVREGDINKAEARRIIDTIKAMIRHPRYTGKTIGIISMLGGAQALLIQSMLHKEISGFEIAKRRIQAGISGEFQGDERDIMFLSMVDSSSDEGQLRTTGEGAFELIKKRYNVAASRARDQMWVMHSFDPDLHLKSSDIRLKLLQHVRDPLASLRIFNQEVGKTESPFERDVLKRLTNAGYRVKSQWQVGYYRIDMVVEGAGKRLAIECDGDRYHPMEKLSDDMERQAILERLGWQFIRIRGSAFYRNPDLAMRPVFDRLEELEIFPEADVGETTASDMTLIHELDELIRAGFGPESDEPENEVMEDVSTDERENDLFAGSSPIRPTDVYPSQTEALLEKLGGTALLETFLRDLANSKGFKRLGVNVRKKLEAELAMLVREGKIAIDGGIIRLL</sequence>
<dbReference type="SUPFAM" id="SSF52540">
    <property type="entry name" value="P-loop containing nucleoside triphosphate hydrolases"/>
    <property type="match status" value="1"/>
</dbReference>
<evidence type="ECO:0000259" key="9">
    <source>
        <dbReference type="Pfam" id="PF18741"/>
    </source>
</evidence>
<keyword evidence="6" id="KW-0175">Coiled coil</keyword>
<dbReference type="InParanoid" id="Q2LRI4"/>